<gene>
    <name evidence="3" type="ORF">CSB93_1922</name>
</gene>
<accession>A0A2R3IM13</accession>
<dbReference type="InterPro" id="IPR022225">
    <property type="entry name" value="Phage_tail_fibre_N"/>
</dbReference>
<dbReference type="GeneID" id="77219140"/>
<dbReference type="PANTHER" id="PTHR35191:SF1">
    <property type="entry name" value="PROPHAGE SIDE TAIL FIBER PROTEIN HOMOLOG STFQ-RELATED"/>
    <property type="match status" value="1"/>
</dbReference>
<dbReference type="EMBL" id="CP027169">
    <property type="protein sequence ID" value="AVK02970.1"/>
    <property type="molecule type" value="Genomic_DNA"/>
</dbReference>
<keyword evidence="4" id="KW-1185">Reference proteome</keyword>
<evidence type="ECO:0000313" key="3">
    <source>
        <dbReference type="EMBL" id="AVK02970.1"/>
    </source>
</evidence>
<proteinExistence type="predicted"/>
<dbReference type="Gene3D" id="2.60.40.3940">
    <property type="match status" value="1"/>
</dbReference>
<dbReference type="InterPro" id="IPR054075">
    <property type="entry name" value="Gp53-like_C"/>
</dbReference>
<dbReference type="Pfam" id="PF21882">
    <property type="entry name" value="Gp53-like_C"/>
    <property type="match status" value="1"/>
</dbReference>
<evidence type="ECO:0000313" key="4">
    <source>
        <dbReference type="Proteomes" id="UP000238390"/>
    </source>
</evidence>
<name>A0A2R3IM13_9PSED</name>
<organism evidence="3 4">
    <name type="scientific">Pseudomonas paraeruginosa</name>
    <dbReference type="NCBI Taxonomy" id="2994495"/>
    <lineage>
        <taxon>Bacteria</taxon>
        <taxon>Pseudomonadati</taxon>
        <taxon>Pseudomonadota</taxon>
        <taxon>Gammaproteobacteria</taxon>
        <taxon>Pseudomonadales</taxon>
        <taxon>Pseudomonadaceae</taxon>
        <taxon>Pseudomonas</taxon>
    </lineage>
</organism>
<protein>
    <submittedName>
        <fullName evidence="3">Phage tail-collar fiber family protein</fullName>
    </submittedName>
</protein>
<feature type="domain" description="Phage tail fibre protein N-terminal" evidence="1">
    <location>
        <begin position="7"/>
        <end position="158"/>
    </location>
</feature>
<dbReference type="Proteomes" id="UP000238390">
    <property type="component" value="Chromosome"/>
</dbReference>
<dbReference type="AlphaFoldDB" id="A0A2R3IM13"/>
<reference evidence="3 4" key="1">
    <citation type="submission" date="2018-02" db="EMBL/GenBank/DDBJ databases">
        <title>FDA/CDC Antimicrobial Resistant Isolate Bank Genome Sequencing.</title>
        <authorList>
            <person name="Benahmed F.H."/>
            <person name="Lutgring J.D."/>
            <person name="Yoo B."/>
            <person name="Machado M."/>
            <person name="Brown A."/>
            <person name="McAllister G."/>
            <person name="Perry A."/>
            <person name="Halpin A.L."/>
            <person name="Vavikolanu K."/>
            <person name="Ott S."/>
            <person name="Zhao X."/>
            <person name="Tallon L.J."/>
            <person name="Sadzewicz L."/>
            <person name="Aluvathingal J."/>
            <person name="Nadendla S."/>
            <person name="Voskania-kordi A."/>
            <person name="Simonyan V."/>
            <person name="Patel J."/>
            <person name="Shawar R.M."/>
        </authorList>
    </citation>
    <scope>NUCLEOTIDE SEQUENCE [LARGE SCALE GENOMIC DNA]</scope>
    <source>
        <strain evidence="3 4">AR_0356</strain>
    </source>
</reference>
<dbReference type="PANTHER" id="PTHR35191">
    <property type="entry name" value="PROPHAGE SIDE TAIL FIBER PROTEIN HOMOLOG STFQ-RELATED"/>
    <property type="match status" value="1"/>
</dbReference>
<evidence type="ECO:0000259" key="2">
    <source>
        <dbReference type="Pfam" id="PF21882"/>
    </source>
</evidence>
<feature type="domain" description="Putative tail fiber protein gp53-like C-terminal" evidence="2">
    <location>
        <begin position="613"/>
        <end position="701"/>
    </location>
</feature>
<dbReference type="InterPro" id="IPR051934">
    <property type="entry name" value="Phage_Tail_Fiber_Structural"/>
</dbReference>
<dbReference type="Pfam" id="PF12571">
    <property type="entry name" value="Phage_tail_fib"/>
    <property type="match status" value="1"/>
</dbReference>
<evidence type="ECO:0000259" key="1">
    <source>
        <dbReference type="Pfam" id="PF12571"/>
    </source>
</evidence>
<dbReference type="RefSeq" id="WP_034079704.1">
    <property type="nucleotide sequence ID" value="NZ_CP020560.1"/>
</dbReference>
<dbReference type="CDD" id="cd19958">
    <property type="entry name" value="pyocin_knob"/>
    <property type="match status" value="2"/>
</dbReference>
<sequence>MTTNTPKYGGLLTDIGAAALAAASAAGKKWQPTHMLIGDAGGAPGDVPDPVPSASQKSLINQRYRAQLNRLFVSDKNANTLIAEVVLPVEVGGFWIREIGLQDADGKFVAVSNCPPSYKAAVESGSARTQTIRVNISLSGLENIQLLIDNGIVYATQDWVKEKVAADFKGRKVLAGNGLVGGGDLSADRSIALAPSGVTAGIYRSVTVNANGVVTQGSNPTTLAGYAIGDAYTKADTDGKLAQKANRASTLAGYGITDALRVDGNAVSASRLAAPRSLAASGDASWSVSFDGSASVAAPLSLSSTGVAAGTYPKVTVDAKGRVTAGSTLVAGDIPALDASKLTSGVLAEQRLPVFARGLATGASTGSDPNTASIPLMLTNHANGPVAGRYFYIQSMFYPDQNGNASQIATSYNATSEMYVRVSYSANPSARDWLPWKRCDIGGSFAKEADGVLGGAVNLNSLITSGWWYQTANAQAESGANYPVPRAGLLQVHSASASFIYQTYQVYDGEGFYFRCRYANTWYPWRRVWHGADFNPNDYLLKSGFTWAALAGKPATFPPTGHNHDAAQITSGILPLARGGLGSNTAAGARNNIGAGVPATANRSLNGWWKDNDTGLIVQWMTVNVGDHPGGIVNRSLTFPIAFPTTCLHVVPSVKELGRPATSASTVTLADVSVSTTGCVIVATEYFGAVQNYAIRLVAIGC</sequence>